<protein>
    <submittedName>
        <fullName evidence="1">23702_t:CDS:1</fullName>
    </submittedName>
</protein>
<keyword evidence="2" id="KW-1185">Reference proteome</keyword>
<reference evidence="1" key="1">
    <citation type="submission" date="2021-06" db="EMBL/GenBank/DDBJ databases">
        <authorList>
            <person name="Kallberg Y."/>
            <person name="Tangrot J."/>
            <person name="Rosling A."/>
        </authorList>
    </citation>
    <scope>NUCLEOTIDE SEQUENCE</scope>
    <source>
        <strain evidence="1">MA453B</strain>
    </source>
</reference>
<dbReference type="Proteomes" id="UP000789405">
    <property type="component" value="Unassembled WGS sequence"/>
</dbReference>
<comment type="caution">
    <text evidence="1">The sequence shown here is derived from an EMBL/GenBank/DDBJ whole genome shotgun (WGS) entry which is preliminary data.</text>
</comment>
<organism evidence="1 2">
    <name type="scientific">Dentiscutata erythropus</name>
    <dbReference type="NCBI Taxonomy" id="1348616"/>
    <lineage>
        <taxon>Eukaryota</taxon>
        <taxon>Fungi</taxon>
        <taxon>Fungi incertae sedis</taxon>
        <taxon>Mucoromycota</taxon>
        <taxon>Glomeromycotina</taxon>
        <taxon>Glomeromycetes</taxon>
        <taxon>Diversisporales</taxon>
        <taxon>Gigasporaceae</taxon>
        <taxon>Dentiscutata</taxon>
    </lineage>
</organism>
<sequence length="53" mass="6403">MYEFQFQKTLALRYSDAFFSIVGARNILYEFQFQKTLALRYSDAFFLYTIGIR</sequence>
<dbReference type="EMBL" id="CAJVPY010026577">
    <property type="protein sequence ID" value="CAG8789968.1"/>
    <property type="molecule type" value="Genomic_DNA"/>
</dbReference>
<feature type="non-terminal residue" evidence="1">
    <location>
        <position position="53"/>
    </location>
</feature>
<proteinExistence type="predicted"/>
<evidence type="ECO:0000313" key="1">
    <source>
        <dbReference type="EMBL" id="CAG8789968.1"/>
    </source>
</evidence>
<evidence type="ECO:0000313" key="2">
    <source>
        <dbReference type="Proteomes" id="UP000789405"/>
    </source>
</evidence>
<gene>
    <name evidence="1" type="ORF">DERYTH_LOCUS21210</name>
</gene>
<accession>A0A9N9JPI9</accession>
<dbReference type="AlphaFoldDB" id="A0A9N9JPI9"/>
<name>A0A9N9JPI9_9GLOM</name>